<accession>A0AA38PHT1</accession>
<evidence type="ECO:0000256" key="2">
    <source>
        <dbReference type="SAM" id="SignalP"/>
    </source>
</evidence>
<feature type="chain" id="PRO_5041218434" evidence="2">
    <location>
        <begin position="26"/>
        <end position="221"/>
    </location>
</feature>
<dbReference type="EMBL" id="MU805982">
    <property type="protein sequence ID" value="KAJ3843200.1"/>
    <property type="molecule type" value="Genomic_DNA"/>
</dbReference>
<evidence type="ECO:0000313" key="4">
    <source>
        <dbReference type="Proteomes" id="UP001163846"/>
    </source>
</evidence>
<protein>
    <submittedName>
        <fullName evidence="3">Uncharacterized protein</fullName>
    </submittedName>
</protein>
<reference evidence="3" key="1">
    <citation type="submission" date="2022-08" db="EMBL/GenBank/DDBJ databases">
        <authorList>
            <consortium name="DOE Joint Genome Institute"/>
            <person name="Min B."/>
            <person name="Riley R."/>
            <person name="Sierra-Patev S."/>
            <person name="Naranjo-Ortiz M."/>
            <person name="Looney B."/>
            <person name="Konkel Z."/>
            <person name="Slot J.C."/>
            <person name="Sakamoto Y."/>
            <person name="Steenwyk J.L."/>
            <person name="Rokas A."/>
            <person name="Carro J."/>
            <person name="Camarero S."/>
            <person name="Ferreira P."/>
            <person name="Molpeceres G."/>
            <person name="Ruiz-Duenas F.J."/>
            <person name="Serrano A."/>
            <person name="Henrissat B."/>
            <person name="Drula E."/>
            <person name="Hughes K.W."/>
            <person name="Mata J.L."/>
            <person name="Ishikawa N.K."/>
            <person name="Vargas-Isla R."/>
            <person name="Ushijima S."/>
            <person name="Smith C.A."/>
            <person name="Ahrendt S."/>
            <person name="Andreopoulos W."/>
            <person name="He G."/>
            <person name="Labutti K."/>
            <person name="Lipzen A."/>
            <person name="Ng V."/>
            <person name="Sandor L."/>
            <person name="Barry K."/>
            <person name="Martinez A.T."/>
            <person name="Xiao Y."/>
            <person name="Gibbons J.G."/>
            <person name="Terashima K."/>
            <person name="Hibbett D.S."/>
            <person name="Grigoriev I.V."/>
        </authorList>
    </citation>
    <scope>NUCLEOTIDE SEQUENCE</scope>
    <source>
        <strain evidence="3">TFB9207</strain>
    </source>
</reference>
<feature type="signal peptide" evidence="2">
    <location>
        <begin position="1"/>
        <end position="25"/>
    </location>
</feature>
<feature type="compositionally biased region" description="Polar residues" evidence="1">
    <location>
        <begin position="47"/>
        <end position="62"/>
    </location>
</feature>
<keyword evidence="2" id="KW-0732">Signal</keyword>
<feature type="compositionally biased region" description="Basic and acidic residues" evidence="1">
    <location>
        <begin position="94"/>
        <end position="107"/>
    </location>
</feature>
<dbReference type="Proteomes" id="UP001163846">
    <property type="component" value="Unassembled WGS sequence"/>
</dbReference>
<name>A0AA38PHT1_9AGAR</name>
<gene>
    <name evidence="3" type="ORF">F5878DRAFT_309979</name>
</gene>
<dbReference type="AlphaFoldDB" id="A0AA38PHT1"/>
<feature type="region of interest" description="Disordered" evidence="1">
    <location>
        <begin position="32"/>
        <end position="107"/>
    </location>
</feature>
<comment type="caution">
    <text evidence="3">The sequence shown here is derived from an EMBL/GenBank/DDBJ whole genome shotgun (WGS) entry which is preliminary data.</text>
</comment>
<organism evidence="3 4">
    <name type="scientific">Lentinula raphanica</name>
    <dbReference type="NCBI Taxonomy" id="153919"/>
    <lineage>
        <taxon>Eukaryota</taxon>
        <taxon>Fungi</taxon>
        <taxon>Dikarya</taxon>
        <taxon>Basidiomycota</taxon>
        <taxon>Agaricomycotina</taxon>
        <taxon>Agaricomycetes</taxon>
        <taxon>Agaricomycetidae</taxon>
        <taxon>Agaricales</taxon>
        <taxon>Marasmiineae</taxon>
        <taxon>Omphalotaceae</taxon>
        <taxon>Lentinula</taxon>
    </lineage>
</organism>
<evidence type="ECO:0000313" key="3">
    <source>
        <dbReference type="EMBL" id="KAJ3843200.1"/>
    </source>
</evidence>
<feature type="compositionally biased region" description="Low complexity" evidence="1">
    <location>
        <begin position="32"/>
        <end position="41"/>
    </location>
</feature>
<evidence type="ECO:0000256" key="1">
    <source>
        <dbReference type="SAM" id="MobiDB-lite"/>
    </source>
</evidence>
<sequence length="221" mass="24296">MTRLTASQMLSLLFLGAAISPNVLAAPTLSSISSSPGFSTGVRTVQPRPSSSEQGRQGSLSELQRREVDYSNLVPRGPVGNDGSMTSNQHAQHGKGDPSDPSRKTESYRSIDLEHTNWNQIEDQLLADEVALVKFGDSLVGKGSKERQQLKQDSKVMLQTILNNAEVVILGAHDPLYNLRTLERQALSNHNLCLSNHYLSYLEEKAAKDRMGGLLKHQGYR</sequence>
<proteinExistence type="predicted"/>
<keyword evidence="4" id="KW-1185">Reference proteome</keyword>